<dbReference type="EMBL" id="MTYJ01000001">
    <property type="protein sequence ID" value="OQV25856.1"/>
    <property type="molecule type" value="Genomic_DNA"/>
</dbReference>
<feature type="domain" description="G-protein coupled receptors family 1 profile" evidence="9">
    <location>
        <begin position="165"/>
        <end position="424"/>
    </location>
</feature>
<feature type="transmembrane region" description="Helical" evidence="8">
    <location>
        <begin position="149"/>
        <end position="173"/>
    </location>
</feature>
<comment type="caution">
    <text evidence="10">The sequence shown here is derived from an EMBL/GenBank/DDBJ whole genome shotgun (WGS) entry which is preliminary data.</text>
</comment>
<dbReference type="PRINTS" id="PR00237">
    <property type="entry name" value="GPCRRHODOPSN"/>
</dbReference>
<organism evidence="10 11">
    <name type="scientific">Hypsibius exemplaris</name>
    <name type="common">Freshwater tardigrade</name>
    <dbReference type="NCBI Taxonomy" id="2072580"/>
    <lineage>
        <taxon>Eukaryota</taxon>
        <taxon>Metazoa</taxon>
        <taxon>Ecdysozoa</taxon>
        <taxon>Tardigrada</taxon>
        <taxon>Eutardigrada</taxon>
        <taxon>Parachela</taxon>
        <taxon>Hypsibioidea</taxon>
        <taxon>Hypsibiidae</taxon>
        <taxon>Hypsibius</taxon>
    </lineage>
</organism>
<protein>
    <recommendedName>
        <fullName evidence="9">G-protein coupled receptors family 1 profile domain-containing protein</fullName>
    </recommendedName>
</protein>
<proteinExistence type="predicted"/>
<keyword evidence="7" id="KW-0807">Transducer</keyword>
<sequence>MLKTSKNANAHFEQSSPLSSRHQFVHFAVFLTFLYFYFITLQFYYVLRMALTGHPASPYPSACGAPQFSIFPKSGSGATDYDCVLPIGVLYHCLAVSTAEQCIRAYNGGLPYMSLQAATSSLLDGGLAAPASTPAIQSPVEEWIRTAAYVVQVVSPTLLALGLLSNLLVMVVLCHVRMRSGINSFLLSATIAQILYIISVFLLRLVDYSKDYAANIFHDQGRVYIHHLSYFFWLILVWQLLCGGIERILTGFSPDSAKRQCSPLRADAVNILVWLCAFGLVFPVLWYGKLEMLLGYAVSKNHLACSVLYWFQLVFSIFIPYPSFLILIVMLIASLVKQVSSMRKITLGSNGELWRLKVEEDVQLTRLVLVQMIFFFLLTGAYAIGQLVLTLNLAPDNTPCMWSMLIDLFHLGPLLYSALQFILFGCILEKFATTFRRMCCRCCGKE</sequence>
<feature type="transmembrane region" description="Helical" evidence="8">
    <location>
        <begin position="185"/>
        <end position="206"/>
    </location>
</feature>
<evidence type="ECO:0000313" key="11">
    <source>
        <dbReference type="Proteomes" id="UP000192578"/>
    </source>
</evidence>
<feature type="transmembrane region" description="Helical" evidence="8">
    <location>
        <begin position="24"/>
        <end position="45"/>
    </location>
</feature>
<name>A0A1W0XEF6_HYPEX</name>
<evidence type="ECO:0000256" key="8">
    <source>
        <dbReference type="SAM" id="Phobius"/>
    </source>
</evidence>
<evidence type="ECO:0000256" key="5">
    <source>
        <dbReference type="ARBA" id="ARBA00023136"/>
    </source>
</evidence>
<dbReference type="Gene3D" id="1.20.1070.10">
    <property type="entry name" value="Rhodopsin 7-helix transmembrane proteins"/>
    <property type="match status" value="1"/>
</dbReference>
<accession>A0A1W0XEF6</accession>
<dbReference type="OrthoDB" id="10053675at2759"/>
<feature type="transmembrane region" description="Helical" evidence="8">
    <location>
        <begin position="367"/>
        <end position="388"/>
    </location>
</feature>
<feature type="transmembrane region" description="Helical" evidence="8">
    <location>
        <begin position="308"/>
        <end position="336"/>
    </location>
</feature>
<comment type="subcellular location">
    <subcellularLocation>
        <location evidence="1">Membrane</location>
        <topology evidence="1">Multi-pass membrane protein</topology>
    </subcellularLocation>
</comment>
<feature type="transmembrane region" description="Helical" evidence="8">
    <location>
        <begin position="230"/>
        <end position="249"/>
    </location>
</feature>
<dbReference type="Pfam" id="PF00001">
    <property type="entry name" value="7tm_1"/>
    <property type="match status" value="1"/>
</dbReference>
<evidence type="ECO:0000256" key="1">
    <source>
        <dbReference type="ARBA" id="ARBA00004141"/>
    </source>
</evidence>
<dbReference type="PANTHER" id="PTHR24243">
    <property type="entry name" value="G-PROTEIN COUPLED RECEPTOR"/>
    <property type="match status" value="1"/>
</dbReference>
<evidence type="ECO:0000256" key="4">
    <source>
        <dbReference type="ARBA" id="ARBA00023040"/>
    </source>
</evidence>
<dbReference type="AlphaFoldDB" id="A0A1W0XEF6"/>
<evidence type="ECO:0000256" key="6">
    <source>
        <dbReference type="ARBA" id="ARBA00023170"/>
    </source>
</evidence>
<reference evidence="11" key="1">
    <citation type="submission" date="2017-01" db="EMBL/GenBank/DDBJ databases">
        <title>Comparative genomics of anhydrobiosis in the tardigrade Hypsibius dujardini.</title>
        <authorList>
            <person name="Yoshida Y."/>
            <person name="Koutsovoulos G."/>
            <person name="Laetsch D."/>
            <person name="Stevens L."/>
            <person name="Kumar S."/>
            <person name="Horikawa D."/>
            <person name="Ishino K."/>
            <person name="Komine S."/>
            <person name="Tomita M."/>
            <person name="Blaxter M."/>
            <person name="Arakawa K."/>
        </authorList>
    </citation>
    <scope>NUCLEOTIDE SEQUENCE [LARGE SCALE GENOMIC DNA]</scope>
    <source>
        <strain evidence="11">Z151</strain>
    </source>
</reference>
<keyword evidence="6" id="KW-0675">Receptor</keyword>
<evidence type="ECO:0000259" key="9">
    <source>
        <dbReference type="PROSITE" id="PS50262"/>
    </source>
</evidence>
<dbReference type="GO" id="GO:0005886">
    <property type="term" value="C:plasma membrane"/>
    <property type="evidence" value="ECO:0007669"/>
    <property type="project" value="TreeGrafter"/>
</dbReference>
<dbReference type="GO" id="GO:0004930">
    <property type="term" value="F:G protein-coupled receptor activity"/>
    <property type="evidence" value="ECO:0007669"/>
    <property type="project" value="UniProtKB-KW"/>
</dbReference>
<dbReference type="Proteomes" id="UP000192578">
    <property type="component" value="Unassembled WGS sequence"/>
</dbReference>
<dbReference type="InterPro" id="IPR017452">
    <property type="entry name" value="GPCR_Rhodpsn_7TM"/>
</dbReference>
<evidence type="ECO:0000313" key="10">
    <source>
        <dbReference type="EMBL" id="OQV25856.1"/>
    </source>
</evidence>
<dbReference type="InterPro" id="IPR000276">
    <property type="entry name" value="GPCR_Rhodpsn"/>
</dbReference>
<dbReference type="PROSITE" id="PS50262">
    <property type="entry name" value="G_PROTEIN_RECEP_F1_2"/>
    <property type="match status" value="1"/>
</dbReference>
<evidence type="ECO:0000256" key="2">
    <source>
        <dbReference type="ARBA" id="ARBA00022692"/>
    </source>
</evidence>
<feature type="transmembrane region" description="Helical" evidence="8">
    <location>
        <begin position="269"/>
        <end position="288"/>
    </location>
</feature>
<dbReference type="PANTHER" id="PTHR24243:SF233">
    <property type="entry name" value="THYROTROPIN-RELEASING HORMONE RECEPTOR"/>
    <property type="match status" value="1"/>
</dbReference>
<feature type="transmembrane region" description="Helical" evidence="8">
    <location>
        <begin position="408"/>
        <end position="428"/>
    </location>
</feature>
<keyword evidence="5 8" id="KW-0472">Membrane</keyword>
<keyword evidence="3 8" id="KW-1133">Transmembrane helix</keyword>
<gene>
    <name evidence="10" type="ORF">BV898_00005</name>
</gene>
<evidence type="ECO:0000256" key="7">
    <source>
        <dbReference type="ARBA" id="ARBA00023224"/>
    </source>
</evidence>
<keyword evidence="4" id="KW-0297">G-protein coupled receptor</keyword>
<keyword evidence="11" id="KW-1185">Reference proteome</keyword>
<keyword evidence="2 8" id="KW-0812">Transmembrane</keyword>
<dbReference type="SUPFAM" id="SSF81321">
    <property type="entry name" value="Family A G protein-coupled receptor-like"/>
    <property type="match status" value="1"/>
</dbReference>
<evidence type="ECO:0000256" key="3">
    <source>
        <dbReference type="ARBA" id="ARBA00022989"/>
    </source>
</evidence>